<gene>
    <name evidence="1" type="ORF">P8V03_08145</name>
</gene>
<keyword evidence="2" id="KW-1185">Reference proteome</keyword>
<dbReference type="Pfam" id="PF06133">
    <property type="entry name" value="Com_YlbF"/>
    <property type="match status" value="1"/>
</dbReference>
<dbReference type="SUPFAM" id="SSF158622">
    <property type="entry name" value="YheA/YmcA-like"/>
    <property type="match status" value="1"/>
</dbReference>
<dbReference type="RefSeq" id="WP_318797818.1">
    <property type="nucleotide sequence ID" value="NZ_JARUJP010000007.1"/>
</dbReference>
<dbReference type="InterPro" id="IPR010368">
    <property type="entry name" value="Com_YlbF"/>
</dbReference>
<proteinExistence type="predicted"/>
<name>A0ABU4JSJ5_9CLOT</name>
<organism evidence="1 2">
    <name type="scientific">Clostridium tanneri</name>
    <dbReference type="NCBI Taxonomy" id="3037988"/>
    <lineage>
        <taxon>Bacteria</taxon>
        <taxon>Bacillati</taxon>
        <taxon>Bacillota</taxon>
        <taxon>Clostridia</taxon>
        <taxon>Eubacteriales</taxon>
        <taxon>Clostridiaceae</taxon>
        <taxon>Clostridium</taxon>
    </lineage>
</organism>
<dbReference type="Proteomes" id="UP001281656">
    <property type="component" value="Unassembled WGS sequence"/>
</dbReference>
<evidence type="ECO:0000313" key="1">
    <source>
        <dbReference type="EMBL" id="MDW8801127.1"/>
    </source>
</evidence>
<protein>
    <submittedName>
        <fullName evidence="1">YlbF family regulator</fullName>
    </submittedName>
</protein>
<comment type="caution">
    <text evidence="1">The sequence shown here is derived from an EMBL/GenBank/DDBJ whole genome shotgun (WGS) entry which is preliminary data.</text>
</comment>
<evidence type="ECO:0000313" key="2">
    <source>
        <dbReference type="Proteomes" id="UP001281656"/>
    </source>
</evidence>
<dbReference type="Gene3D" id="1.20.1500.10">
    <property type="entry name" value="YheA/YmcA-like"/>
    <property type="match status" value="1"/>
</dbReference>
<dbReference type="InterPro" id="IPR023378">
    <property type="entry name" value="YheA/YmcA-like_dom_sf"/>
</dbReference>
<accession>A0ABU4JSJ5</accession>
<reference evidence="1 2" key="1">
    <citation type="submission" date="2023-04" db="EMBL/GenBank/DDBJ databases">
        <title>Clostridium tannerae sp. nov., isolated from the fecal material of an alpaca.</title>
        <authorList>
            <person name="Miller S."/>
            <person name="Hendry M."/>
            <person name="King J."/>
            <person name="Sankaranarayanan K."/>
            <person name="Lawson P.A."/>
        </authorList>
    </citation>
    <scope>NUCLEOTIDE SEQUENCE [LARGE SCALE GENOMIC DNA]</scope>
    <source>
        <strain evidence="1 2">A1-XYC3</strain>
    </source>
</reference>
<sequence>MNIYDKTHEFAKELRNVPEIVQLRELSKKIETDETNKRMLSDFRRVQFEAYSEQVEKGSISDSVKEKLNNIGSVISMNPTLSEYLQAEQRFSVVWDDILKILNDAIGIDFGFATEK</sequence>
<dbReference type="EMBL" id="JARUJP010000007">
    <property type="protein sequence ID" value="MDW8801127.1"/>
    <property type="molecule type" value="Genomic_DNA"/>
</dbReference>